<evidence type="ECO:0000313" key="8">
    <source>
        <dbReference type="EMBL" id="SKB39960.1"/>
    </source>
</evidence>
<comment type="similarity">
    <text evidence="2">Belongs to the SusD family.</text>
</comment>
<name>A0A1T5AYX2_9SPHI</name>
<dbReference type="STRING" id="1513896.SAMN05660841_00291"/>
<proteinExistence type="inferred from homology"/>
<feature type="domain" description="SusD-like N-terminal" evidence="7">
    <location>
        <begin position="86"/>
        <end position="206"/>
    </location>
</feature>
<dbReference type="Proteomes" id="UP000190150">
    <property type="component" value="Unassembled WGS sequence"/>
</dbReference>
<dbReference type="RefSeq" id="WP_079640644.1">
    <property type="nucleotide sequence ID" value="NZ_FUZF01000001.1"/>
</dbReference>
<reference evidence="9" key="1">
    <citation type="submission" date="2017-02" db="EMBL/GenBank/DDBJ databases">
        <authorList>
            <person name="Varghese N."/>
            <person name="Submissions S."/>
        </authorList>
    </citation>
    <scope>NUCLEOTIDE SEQUENCE [LARGE SCALE GENOMIC DNA]</scope>
    <source>
        <strain evidence="9">DSM 24091</strain>
    </source>
</reference>
<dbReference type="OrthoDB" id="1097962at2"/>
<dbReference type="InterPro" id="IPR033985">
    <property type="entry name" value="SusD-like_N"/>
</dbReference>
<evidence type="ECO:0000256" key="4">
    <source>
        <dbReference type="ARBA" id="ARBA00023136"/>
    </source>
</evidence>
<dbReference type="Pfam" id="PF14322">
    <property type="entry name" value="SusD-like_3"/>
    <property type="match status" value="1"/>
</dbReference>
<comment type="subcellular location">
    <subcellularLocation>
        <location evidence="1">Cell outer membrane</location>
    </subcellularLocation>
</comment>
<dbReference type="AlphaFoldDB" id="A0A1T5AYX2"/>
<dbReference type="Pfam" id="PF07980">
    <property type="entry name" value="SusD_RagB"/>
    <property type="match status" value="1"/>
</dbReference>
<keyword evidence="5" id="KW-0998">Cell outer membrane</keyword>
<organism evidence="8 9">
    <name type="scientific">Sphingobacterium nematocida</name>
    <dbReference type="NCBI Taxonomy" id="1513896"/>
    <lineage>
        <taxon>Bacteria</taxon>
        <taxon>Pseudomonadati</taxon>
        <taxon>Bacteroidota</taxon>
        <taxon>Sphingobacteriia</taxon>
        <taxon>Sphingobacteriales</taxon>
        <taxon>Sphingobacteriaceae</taxon>
        <taxon>Sphingobacterium</taxon>
    </lineage>
</organism>
<evidence type="ECO:0000256" key="1">
    <source>
        <dbReference type="ARBA" id="ARBA00004442"/>
    </source>
</evidence>
<feature type="domain" description="RagB/SusD" evidence="6">
    <location>
        <begin position="353"/>
        <end position="466"/>
    </location>
</feature>
<gene>
    <name evidence="8" type="ORF">SAMN05660841_00291</name>
</gene>
<evidence type="ECO:0000259" key="6">
    <source>
        <dbReference type="Pfam" id="PF07980"/>
    </source>
</evidence>
<evidence type="ECO:0000259" key="7">
    <source>
        <dbReference type="Pfam" id="PF14322"/>
    </source>
</evidence>
<protein>
    <submittedName>
        <fullName evidence="8">SusD family protein</fullName>
    </submittedName>
</protein>
<dbReference type="EMBL" id="FUZF01000001">
    <property type="protein sequence ID" value="SKB39960.1"/>
    <property type="molecule type" value="Genomic_DNA"/>
</dbReference>
<dbReference type="InterPro" id="IPR011990">
    <property type="entry name" value="TPR-like_helical_dom_sf"/>
</dbReference>
<dbReference type="Gene3D" id="1.25.40.390">
    <property type="match status" value="1"/>
</dbReference>
<sequence length="496" mass="57092">MKKIIPIALFAVLGFSSCEKWLAITPKSEIASDELFKSEQGFKDALMGAYLLMTDRGIYGFESTIGFIDALAQQYPTTVVNHPYANVSTYQYQSTQVINPKDNIWSKSYSVIANLNNLISQIEDYKDKIHPTHYNLIKGEALGLRAYIHLDLYRLFGYGNLINSPTDLDRITLPYVDKYIKTMTLPVSGKVYLENVERDLQEAEKLMINYDPALITATNDLGGVEIPNADNFYSDRRMRFNYYAVKATQARLYLWKGNYEKAIEAAELVATKARGTLVSFHNGSINNPDPLQKDYTFSAEHIFGLNVQNMFEVIKPYITQFGPDGINVNSRRLNHNGTVANTLYEINTKGGMSLSDYRYKELYNKISTNDYLLLKFHYVDRSTYKDRMPLIRLPEMFYILAECYNETNQSNLAVRMLNTVRINRGIAPTYNLPETLTKEEVQVQIQLEYRKEFVSEGQLFYYYKRRGNEAIPNTNKPMDNTVYVLPLPQREIEMGN</sequence>
<evidence type="ECO:0000256" key="2">
    <source>
        <dbReference type="ARBA" id="ARBA00006275"/>
    </source>
</evidence>
<evidence type="ECO:0000256" key="3">
    <source>
        <dbReference type="ARBA" id="ARBA00022729"/>
    </source>
</evidence>
<dbReference type="GO" id="GO:0009279">
    <property type="term" value="C:cell outer membrane"/>
    <property type="evidence" value="ECO:0007669"/>
    <property type="project" value="UniProtKB-SubCell"/>
</dbReference>
<dbReference type="PROSITE" id="PS51257">
    <property type="entry name" value="PROKAR_LIPOPROTEIN"/>
    <property type="match status" value="1"/>
</dbReference>
<dbReference type="SUPFAM" id="SSF48452">
    <property type="entry name" value="TPR-like"/>
    <property type="match status" value="1"/>
</dbReference>
<evidence type="ECO:0000256" key="5">
    <source>
        <dbReference type="ARBA" id="ARBA00023237"/>
    </source>
</evidence>
<keyword evidence="9" id="KW-1185">Reference proteome</keyword>
<keyword evidence="4" id="KW-0472">Membrane</keyword>
<keyword evidence="3" id="KW-0732">Signal</keyword>
<evidence type="ECO:0000313" key="9">
    <source>
        <dbReference type="Proteomes" id="UP000190150"/>
    </source>
</evidence>
<accession>A0A1T5AYX2</accession>
<dbReference type="InterPro" id="IPR012944">
    <property type="entry name" value="SusD_RagB_dom"/>
</dbReference>